<dbReference type="SUPFAM" id="SSF52151">
    <property type="entry name" value="FabD/lysophospholipase-like"/>
    <property type="match status" value="1"/>
</dbReference>
<evidence type="ECO:0000256" key="4">
    <source>
        <dbReference type="PROSITE-ProRule" id="PRU01161"/>
    </source>
</evidence>
<dbReference type="GO" id="GO:0046486">
    <property type="term" value="P:glycerolipid metabolic process"/>
    <property type="evidence" value="ECO:0007669"/>
    <property type="project" value="UniProtKB-ARBA"/>
</dbReference>
<dbReference type="EMBL" id="CALLCH030000020">
    <property type="protein sequence ID" value="CAI4219769.1"/>
    <property type="molecule type" value="Genomic_DNA"/>
</dbReference>
<keyword evidence="1" id="KW-0378">Hydrolase</keyword>
<feature type="short sequence motif" description="GXGXXG" evidence="4">
    <location>
        <begin position="15"/>
        <end position="20"/>
    </location>
</feature>
<protein>
    <recommendedName>
        <fullName evidence="6">PNPLA domain-containing protein</fullName>
    </recommendedName>
</protein>
<comment type="caution">
    <text evidence="4">Lacks conserved residue(s) required for the propagation of feature annotation.</text>
</comment>
<dbReference type="GO" id="GO:0016020">
    <property type="term" value="C:membrane"/>
    <property type="evidence" value="ECO:0007669"/>
    <property type="project" value="TreeGrafter"/>
</dbReference>
<keyword evidence="2" id="KW-0442">Lipid degradation</keyword>
<evidence type="ECO:0000313" key="8">
    <source>
        <dbReference type="Proteomes" id="UP000838763"/>
    </source>
</evidence>
<name>A0A9P1HA67_9PEZI</name>
<sequence>MDDTCKPLCLLALDGGGIRGLSELLILEEIMNRIKYDLNLVDDPLPADFFDLIGGTSTRGLIALLLGRLRLHKLEEVVKSLLRDRLGESHAEERLLDPSTTPVKRLFTLCYKKTFEPTGALGYSELTSDEGEKEEFIDSGLRNNNPIK</sequence>
<dbReference type="InterPro" id="IPR002641">
    <property type="entry name" value="PNPLA_dom"/>
</dbReference>
<feature type="compositionally biased region" description="Acidic residues" evidence="5">
    <location>
        <begin position="127"/>
        <end position="137"/>
    </location>
</feature>
<evidence type="ECO:0000259" key="6">
    <source>
        <dbReference type="PROSITE" id="PS51635"/>
    </source>
</evidence>
<keyword evidence="8" id="KW-1185">Reference proteome</keyword>
<evidence type="ECO:0000313" key="7">
    <source>
        <dbReference type="EMBL" id="CAI4219769.1"/>
    </source>
</evidence>
<evidence type="ECO:0000256" key="3">
    <source>
        <dbReference type="ARBA" id="ARBA00023098"/>
    </source>
</evidence>
<gene>
    <name evidence="7" type="ORF">PPNO1_LOCUS9316</name>
</gene>
<organism evidence="7 8">
    <name type="scientific">Parascedosporium putredinis</name>
    <dbReference type="NCBI Taxonomy" id="1442378"/>
    <lineage>
        <taxon>Eukaryota</taxon>
        <taxon>Fungi</taxon>
        <taxon>Dikarya</taxon>
        <taxon>Ascomycota</taxon>
        <taxon>Pezizomycotina</taxon>
        <taxon>Sordariomycetes</taxon>
        <taxon>Hypocreomycetidae</taxon>
        <taxon>Microascales</taxon>
        <taxon>Microascaceae</taxon>
        <taxon>Parascedosporium</taxon>
    </lineage>
</organism>
<comment type="caution">
    <text evidence="7">The sequence shown here is derived from an EMBL/GenBank/DDBJ whole genome shotgun (WGS) entry which is preliminary data.</text>
</comment>
<dbReference type="GO" id="GO:0019369">
    <property type="term" value="P:arachidonate metabolic process"/>
    <property type="evidence" value="ECO:0007669"/>
    <property type="project" value="TreeGrafter"/>
</dbReference>
<dbReference type="GO" id="GO:0016042">
    <property type="term" value="P:lipid catabolic process"/>
    <property type="evidence" value="ECO:0007669"/>
    <property type="project" value="UniProtKB-KW"/>
</dbReference>
<feature type="region of interest" description="Disordered" evidence="5">
    <location>
        <begin position="127"/>
        <end position="148"/>
    </location>
</feature>
<dbReference type="GO" id="GO:0047499">
    <property type="term" value="F:calcium-independent phospholipase A2 activity"/>
    <property type="evidence" value="ECO:0007669"/>
    <property type="project" value="TreeGrafter"/>
</dbReference>
<dbReference type="PROSITE" id="PS51635">
    <property type="entry name" value="PNPLA"/>
    <property type="match status" value="1"/>
</dbReference>
<dbReference type="OrthoDB" id="1658288at2759"/>
<feature type="domain" description="PNPLA" evidence="6">
    <location>
        <begin position="11"/>
        <end position="148"/>
    </location>
</feature>
<dbReference type="PANTHER" id="PTHR24185">
    <property type="entry name" value="CALCIUM-INDEPENDENT PHOSPHOLIPASE A2-GAMMA"/>
    <property type="match status" value="1"/>
</dbReference>
<dbReference type="AlphaFoldDB" id="A0A9P1HA67"/>
<accession>A0A9P1HA67</accession>
<reference evidence="7" key="1">
    <citation type="submission" date="2022-11" db="EMBL/GenBank/DDBJ databases">
        <authorList>
            <person name="Scott C."/>
            <person name="Bruce N."/>
        </authorList>
    </citation>
    <scope>NUCLEOTIDE SEQUENCE</scope>
</reference>
<dbReference type="Proteomes" id="UP000838763">
    <property type="component" value="Unassembled WGS sequence"/>
</dbReference>
<keyword evidence="3" id="KW-0443">Lipid metabolism</keyword>
<proteinExistence type="predicted"/>
<dbReference type="Pfam" id="PF01734">
    <property type="entry name" value="Patatin"/>
    <property type="match status" value="1"/>
</dbReference>
<evidence type="ECO:0000256" key="5">
    <source>
        <dbReference type="SAM" id="MobiDB-lite"/>
    </source>
</evidence>
<evidence type="ECO:0000256" key="2">
    <source>
        <dbReference type="ARBA" id="ARBA00022963"/>
    </source>
</evidence>
<dbReference type="PANTHER" id="PTHR24185:SF1">
    <property type="entry name" value="CALCIUM-INDEPENDENT PHOSPHOLIPASE A2-GAMMA"/>
    <property type="match status" value="1"/>
</dbReference>
<dbReference type="Gene3D" id="3.40.1090.10">
    <property type="entry name" value="Cytosolic phospholipase A2 catalytic domain"/>
    <property type="match status" value="1"/>
</dbReference>
<dbReference type="InterPro" id="IPR016035">
    <property type="entry name" value="Acyl_Trfase/lysoPLipase"/>
</dbReference>
<evidence type="ECO:0000256" key="1">
    <source>
        <dbReference type="ARBA" id="ARBA00022801"/>
    </source>
</evidence>